<dbReference type="EMBL" id="JAULSX010000009">
    <property type="protein sequence ID" value="KAK3486130.1"/>
    <property type="molecule type" value="Genomic_DNA"/>
</dbReference>
<organism evidence="1 2">
    <name type="scientific">Neurospora hispaniola</name>
    <dbReference type="NCBI Taxonomy" id="588809"/>
    <lineage>
        <taxon>Eukaryota</taxon>
        <taxon>Fungi</taxon>
        <taxon>Dikarya</taxon>
        <taxon>Ascomycota</taxon>
        <taxon>Pezizomycotina</taxon>
        <taxon>Sordariomycetes</taxon>
        <taxon>Sordariomycetidae</taxon>
        <taxon>Sordariales</taxon>
        <taxon>Sordariaceae</taxon>
        <taxon>Neurospora</taxon>
    </lineage>
</organism>
<comment type="caution">
    <text evidence="1">The sequence shown here is derived from an EMBL/GenBank/DDBJ whole genome shotgun (WGS) entry which is preliminary data.</text>
</comment>
<gene>
    <name evidence="1" type="ORF">B0T23DRAFT_325990</name>
</gene>
<dbReference type="GeneID" id="87873161"/>
<proteinExistence type="predicted"/>
<name>A0AAJ0MMP1_9PEZI</name>
<evidence type="ECO:0000313" key="2">
    <source>
        <dbReference type="Proteomes" id="UP001285908"/>
    </source>
</evidence>
<dbReference type="RefSeq" id="XP_062688893.1">
    <property type="nucleotide sequence ID" value="XM_062835539.1"/>
</dbReference>
<protein>
    <submittedName>
        <fullName evidence="1">Uncharacterized protein</fullName>
    </submittedName>
</protein>
<keyword evidence="2" id="KW-1185">Reference proteome</keyword>
<dbReference type="AlphaFoldDB" id="A0AAJ0MMP1"/>
<reference evidence="1 2" key="1">
    <citation type="journal article" date="2023" name="Mol. Phylogenet. Evol.">
        <title>Genome-scale phylogeny and comparative genomics of the fungal order Sordariales.</title>
        <authorList>
            <person name="Hensen N."/>
            <person name="Bonometti L."/>
            <person name="Westerberg I."/>
            <person name="Brannstrom I.O."/>
            <person name="Guillou S."/>
            <person name="Cros-Aarteil S."/>
            <person name="Calhoun S."/>
            <person name="Haridas S."/>
            <person name="Kuo A."/>
            <person name="Mondo S."/>
            <person name="Pangilinan J."/>
            <person name="Riley R."/>
            <person name="LaButti K."/>
            <person name="Andreopoulos B."/>
            <person name="Lipzen A."/>
            <person name="Chen C."/>
            <person name="Yan M."/>
            <person name="Daum C."/>
            <person name="Ng V."/>
            <person name="Clum A."/>
            <person name="Steindorff A."/>
            <person name="Ohm R.A."/>
            <person name="Martin F."/>
            <person name="Silar P."/>
            <person name="Natvig D.O."/>
            <person name="Lalanne C."/>
            <person name="Gautier V."/>
            <person name="Ament-Velasquez S.L."/>
            <person name="Kruys A."/>
            <person name="Hutchinson M.I."/>
            <person name="Powell A.J."/>
            <person name="Barry K."/>
            <person name="Miller A.N."/>
            <person name="Grigoriev I.V."/>
            <person name="Debuchy R."/>
            <person name="Gladieux P."/>
            <person name="Hiltunen Thoren M."/>
            <person name="Johannesson H."/>
        </authorList>
    </citation>
    <scope>NUCLEOTIDE SEQUENCE [LARGE SCALE GENOMIC DNA]</scope>
    <source>
        <strain evidence="1 2">FGSC 10403</strain>
    </source>
</reference>
<accession>A0AAJ0MMP1</accession>
<sequence>MSTLPVPAPAMEHRSIKVQVRPEESSRRRNAAVALLHDTGTVFPTVCISRNPQPSSLFDIRTATSCQGNAFIQPIPNIGQRISNTVNIL</sequence>
<dbReference type="Proteomes" id="UP001285908">
    <property type="component" value="Unassembled WGS sequence"/>
</dbReference>
<evidence type="ECO:0000313" key="1">
    <source>
        <dbReference type="EMBL" id="KAK3486130.1"/>
    </source>
</evidence>